<accession>A0A327MEB6</accession>
<dbReference type="OrthoDB" id="9798884at2"/>
<proteinExistence type="predicted"/>
<evidence type="ECO:0000256" key="1">
    <source>
        <dbReference type="SAM" id="MobiDB-lite"/>
    </source>
</evidence>
<evidence type="ECO:0000313" key="5">
    <source>
        <dbReference type="Proteomes" id="UP000249065"/>
    </source>
</evidence>
<comment type="caution">
    <text evidence="4">The sequence shown here is derived from an EMBL/GenBank/DDBJ whole genome shotgun (WGS) entry which is preliminary data.</text>
</comment>
<dbReference type="GO" id="GO:0016787">
    <property type="term" value="F:hydrolase activity"/>
    <property type="evidence" value="ECO:0007669"/>
    <property type="project" value="UniProtKB-KW"/>
</dbReference>
<keyword evidence="2" id="KW-1133">Transmembrane helix</keyword>
<dbReference type="PANTHER" id="PTHR12277">
    <property type="entry name" value="ALPHA/BETA HYDROLASE DOMAIN-CONTAINING PROTEIN"/>
    <property type="match status" value="1"/>
</dbReference>
<feature type="domain" description="Serine aminopeptidase S33" evidence="3">
    <location>
        <begin position="132"/>
        <end position="243"/>
    </location>
</feature>
<feature type="transmembrane region" description="Helical" evidence="2">
    <location>
        <begin position="56"/>
        <end position="79"/>
    </location>
</feature>
<feature type="region of interest" description="Disordered" evidence="1">
    <location>
        <begin position="1"/>
        <end position="41"/>
    </location>
</feature>
<dbReference type="SUPFAM" id="SSF53474">
    <property type="entry name" value="alpha/beta-Hydrolases"/>
    <property type="match status" value="1"/>
</dbReference>
<keyword evidence="2" id="KW-0472">Membrane</keyword>
<evidence type="ECO:0000313" key="4">
    <source>
        <dbReference type="EMBL" id="RAI60736.1"/>
    </source>
</evidence>
<feature type="compositionally biased region" description="Basic and acidic residues" evidence="1">
    <location>
        <begin position="7"/>
        <end position="23"/>
    </location>
</feature>
<keyword evidence="2" id="KW-0812">Transmembrane</keyword>
<dbReference type="InterPro" id="IPR029058">
    <property type="entry name" value="AB_hydrolase_fold"/>
</dbReference>
<evidence type="ECO:0000256" key="2">
    <source>
        <dbReference type="SAM" id="Phobius"/>
    </source>
</evidence>
<reference evidence="5" key="1">
    <citation type="submission" date="2018-06" db="EMBL/GenBank/DDBJ databases">
        <authorList>
            <person name="Khan S.A."/>
        </authorList>
    </citation>
    <scope>NUCLEOTIDE SEQUENCE [LARGE SCALE GENOMIC DNA]</scope>
    <source>
        <strain evidence="5">DB-1506</strain>
    </source>
</reference>
<sequence length="336" mass="35610">MRVPASFRDEPGTAARPRGDAGRRAAGMRARHASPAGRRSARVPLDASSAFSPAPLLQALLAIAGLSTLVWLCAVAVVWGRQERLIFRPDARPLGPVPQHLAACRFRPERLRTADGLTLHFWAAPPLPGYPVLVVFHGNVGNAADRSALLAPFAEAGYGMVLAEYRGYAGNPGAPSETGFLEDARAHLDWVAACWGERAPILCGESIGSGVAVRMAKERPVRAVVLDAPYTSIADLAAAMYRWLPARALLRHRFDSMACLPEVRVPLLVLHGEADDLIPPEHGRRVAAAAGGPAEFLLLPGAGHPVLGNDPAGRGAAAVRRFLDAFSPRLDAGIGT</sequence>
<keyword evidence="4" id="KW-0378">Hydrolase</keyword>
<dbReference type="InterPro" id="IPR022742">
    <property type="entry name" value="Hydrolase_4"/>
</dbReference>
<evidence type="ECO:0000259" key="3">
    <source>
        <dbReference type="Pfam" id="PF12146"/>
    </source>
</evidence>
<dbReference type="Pfam" id="PF12146">
    <property type="entry name" value="Hydrolase_4"/>
    <property type="match status" value="1"/>
</dbReference>
<protein>
    <submittedName>
        <fullName evidence="4">Alpha/beta hydrolase</fullName>
    </submittedName>
</protein>
<gene>
    <name evidence="4" type="ORF">DOO78_00975</name>
</gene>
<dbReference type="Proteomes" id="UP000249065">
    <property type="component" value="Unassembled WGS sequence"/>
</dbReference>
<organism evidence="4 5">
    <name type="scientific">Roseicella frigidaeris</name>
    <dbReference type="NCBI Taxonomy" id="2230885"/>
    <lineage>
        <taxon>Bacteria</taxon>
        <taxon>Pseudomonadati</taxon>
        <taxon>Pseudomonadota</taxon>
        <taxon>Alphaproteobacteria</taxon>
        <taxon>Acetobacterales</taxon>
        <taxon>Roseomonadaceae</taxon>
        <taxon>Roseicella</taxon>
    </lineage>
</organism>
<dbReference type="AlphaFoldDB" id="A0A327MEB6"/>
<dbReference type="EMBL" id="QLIX01000001">
    <property type="protein sequence ID" value="RAI60736.1"/>
    <property type="molecule type" value="Genomic_DNA"/>
</dbReference>
<keyword evidence="5" id="KW-1185">Reference proteome</keyword>
<name>A0A327MEB6_9PROT</name>
<dbReference type="Gene3D" id="3.40.50.1820">
    <property type="entry name" value="alpha/beta hydrolase"/>
    <property type="match status" value="1"/>
</dbReference>